<dbReference type="EMBL" id="ML734946">
    <property type="protein sequence ID" value="KAB8209460.1"/>
    <property type="molecule type" value="Genomic_DNA"/>
</dbReference>
<dbReference type="Proteomes" id="UP000326532">
    <property type="component" value="Unassembled WGS sequence"/>
</dbReference>
<keyword evidence="2" id="KW-1185">Reference proteome</keyword>
<evidence type="ECO:0000313" key="1">
    <source>
        <dbReference type="EMBL" id="KAB8209460.1"/>
    </source>
</evidence>
<proteinExistence type="predicted"/>
<organism evidence="1 2">
    <name type="scientific">Aspergillus parasiticus</name>
    <dbReference type="NCBI Taxonomy" id="5067"/>
    <lineage>
        <taxon>Eukaryota</taxon>
        <taxon>Fungi</taxon>
        <taxon>Dikarya</taxon>
        <taxon>Ascomycota</taxon>
        <taxon>Pezizomycotina</taxon>
        <taxon>Eurotiomycetes</taxon>
        <taxon>Eurotiomycetidae</taxon>
        <taxon>Eurotiales</taxon>
        <taxon>Aspergillaceae</taxon>
        <taxon>Aspergillus</taxon>
        <taxon>Aspergillus subgen. Circumdati</taxon>
    </lineage>
</organism>
<reference evidence="1 2" key="1">
    <citation type="submission" date="2019-04" db="EMBL/GenBank/DDBJ databases">
        <title>Fungal friends and foes A comparative genomics study of 23 Aspergillus species from section Flavi.</title>
        <authorList>
            <consortium name="DOE Joint Genome Institute"/>
            <person name="Kjaerbolling I."/>
            <person name="Vesth T.C."/>
            <person name="Frisvad J.C."/>
            <person name="Nybo J.L."/>
            <person name="Theobald S."/>
            <person name="Kildgaard S."/>
            <person name="Petersen T.I."/>
            <person name="Kuo A."/>
            <person name="Sato A."/>
            <person name="Lyhne E.K."/>
            <person name="Kogle M.E."/>
            <person name="Wiebenga A."/>
            <person name="Kun R.S."/>
            <person name="Lubbers R.J."/>
            <person name="Makela M.R."/>
            <person name="Barry K."/>
            <person name="Chovatia M."/>
            <person name="Clum A."/>
            <person name="Daum C."/>
            <person name="Haridas S."/>
            <person name="He G."/>
            <person name="LaButti K."/>
            <person name="Lipzen A."/>
            <person name="Mondo S."/>
            <person name="Pangilinan J."/>
            <person name="Riley R."/>
            <person name="Salamov A."/>
            <person name="Simmons B.A."/>
            <person name="Magnuson J.K."/>
            <person name="Henrissat B."/>
            <person name="Mortensen U.H."/>
            <person name="Larsen T.O."/>
            <person name="De vries R.P."/>
            <person name="Grigoriev I.V."/>
            <person name="Machida M."/>
            <person name="Baker S.E."/>
            <person name="Andersen M.R."/>
        </authorList>
    </citation>
    <scope>NUCLEOTIDE SEQUENCE [LARGE SCALE GENOMIC DNA]</scope>
    <source>
        <strain evidence="1 2">CBS 117618</strain>
    </source>
</reference>
<sequence length="116" mass="12542">MVSISRCPLSLSLSCPFSGCSDLFLGNSNPIQASNRQTSASETLPMIKTRIGGQINSGRIHAASLRHGVLIKINTDWAALRKQSGAKHSVTRVQRPLVHSAAAEVPYEWGMRRSDG</sequence>
<name>A0A5N6DZB0_ASPPA</name>
<dbReference type="VEuPathDB" id="FungiDB:BDV34DRAFT_16002"/>
<dbReference type="AlphaFoldDB" id="A0A5N6DZB0"/>
<evidence type="ECO:0000313" key="2">
    <source>
        <dbReference type="Proteomes" id="UP000326532"/>
    </source>
</evidence>
<protein>
    <submittedName>
        <fullName evidence="1">Uncharacterized protein</fullName>
    </submittedName>
</protein>
<gene>
    <name evidence="1" type="ORF">BDV34DRAFT_16002</name>
</gene>
<accession>A0A5N6DZB0</accession>